<organism evidence="2 3">
    <name type="scientific">Naegleria lovaniensis</name>
    <name type="common">Amoeba</name>
    <dbReference type="NCBI Taxonomy" id="51637"/>
    <lineage>
        <taxon>Eukaryota</taxon>
        <taxon>Discoba</taxon>
        <taxon>Heterolobosea</taxon>
        <taxon>Tetramitia</taxon>
        <taxon>Eutetramitia</taxon>
        <taxon>Vahlkampfiidae</taxon>
        <taxon>Naegleria</taxon>
    </lineage>
</organism>
<accession>A0AA88G9Z3</accession>
<gene>
    <name evidence="2" type="ORF">C9374_011106</name>
</gene>
<dbReference type="EMBL" id="PYSW02000048">
    <property type="protein sequence ID" value="KAG2374027.1"/>
    <property type="molecule type" value="Genomic_DNA"/>
</dbReference>
<evidence type="ECO:0000313" key="3">
    <source>
        <dbReference type="Proteomes" id="UP000816034"/>
    </source>
</evidence>
<comment type="caution">
    <text evidence="2">The sequence shown here is derived from an EMBL/GenBank/DDBJ whole genome shotgun (WGS) entry which is preliminary data.</text>
</comment>
<keyword evidence="3" id="KW-1185">Reference proteome</keyword>
<name>A0AA88G9Z3_NAELO</name>
<dbReference type="SUPFAM" id="SSF56059">
    <property type="entry name" value="Glutathione synthetase ATP-binding domain-like"/>
    <property type="match status" value="1"/>
</dbReference>
<dbReference type="AlphaFoldDB" id="A0AA88G9Z3"/>
<protein>
    <submittedName>
        <fullName evidence="2">Uncharacterized protein</fullName>
    </submittedName>
</protein>
<feature type="compositionally biased region" description="Low complexity" evidence="1">
    <location>
        <begin position="1"/>
        <end position="17"/>
    </location>
</feature>
<evidence type="ECO:0000313" key="2">
    <source>
        <dbReference type="EMBL" id="KAG2374027.1"/>
    </source>
</evidence>
<feature type="region of interest" description="Disordered" evidence="1">
    <location>
        <begin position="1"/>
        <end position="26"/>
    </location>
</feature>
<proteinExistence type="predicted"/>
<dbReference type="GeneID" id="68103560"/>
<dbReference type="Proteomes" id="UP000816034">
    <property type="component" value="Unassembled WGS sequence"/>
</dbReference>
<evidence type="ECO:0000256" key="1">
    <source>
        <dbReference type="SAM" id="MobiDB-lite"/>
    </source>
</evidence>
<reference evidence="2 3" key="1">
    <citation type="journal article" date="2018" name="BMC Genomics">
        <title>The genome of Naegleria lovaniensis, the basis for a comparative approach to unravel pathogenicity factors of the human pathogenic amoeba N. fowleri.</title>
        <authorList>
            <person name="Liechti N."/>
            <person name="Schurch N."/>
            <person name="Bruggmann R."/>
            <person name="Wittwer M."/>
        </authorList>
    </citation>
    <scope>NUCLEOTIDE SEQUENCE [LARGE SCALE GENOMIC DNA]</scope>
    <source>
        <strain evidence="2 3">ATCC 30569</strain>
    </source>
</reference>
<dbReference type="RefSeq" id="XP_044543201.1">
    <property type="nucleotide sequence ID" value="XM_044686725.1"/>
</dbReference>
<sequence length="563" mass="63975">MSTSTNHRTSTSNTHASDPIVSSSNHDDLHSRLVAGVTEQPKAFAMKDKVVPVNKDSFDSDSHFYPKTINAQVSEIVSDFMMLGNSRILKRYLHLNPQVDEKHLTELLSYKPKFFHWSGADLFNVTNSQGLRKMVLIETNSCPSGQKSMPVLNMHDDHGGYRTLIEKTFKPMLEEHEKQLGSNTVPNGKLAVIYDKNKMETSGYAATIADVFGETVYLVEFLASDKDPPVRFVENGQILQIRDKDNNWINIRGCFRYVTQRPWDRLPISKVRTMIMNPVICCLAGGRNKLLAAKAYDFLNSQYNGYGIRLNTPRTIRDVEKKIVPIWVESFGGYAVVKNPYSNGGQGVWTITSPQELEEFMKTEDRYDQFIVQSLIGNSKWSSHTHQGQLYHVGTVPDSKRNIYVADLRMMIMYDFAKGGFSPVALYARKAKSPLTDDIEGKDSWDMLGTNLSIKLGQDKWDTDQKRLIICDRKDFSKLGLGVDNLIDAFIQTVLATVAIDKLATRLITENQRFDRDLFFSLNRDDALLHEICRIGDEQDNDEKSVNHDVERTKFTATLNLNE</sequence>